<dbReference type="PANTHER" id="PTHR34108:SF1">
    <property type="entry name" value="SEPTUM SITE-DETERMINING PROTEIN MINC"/>
    <property type="match status" value="1"/>
</dbReference>
<keyword evidence="2 6" id="KW-0132">Cell division</keyword>
<comment type="subunit">
    <text evidence="6">Interacts with MinD and FtsZ.</text>
</comment>
<dbReference type="HAMAP" id="MF_00267">
    <property type="entry name" value="MinC"/>
    <property type="match status" value="1"/>
</dbReference>
<dbReference type="Gene3D" id="2.160.20.70">
    <property type="match status" value="1"/>
</dbReference>
<keyword evidence="10" id="KW-1185">Reference proteome</keyword>
<name>A0A2U3BC68_9VIBR</name>
<dbReference type="Proteomes" id="UP000245362">
    <property type="component" value="Unassembled WGS sequence"/>
</dbReference>
<dbReference type="GO" id="GO:0051302">
    <property type="term" value="P:regulation of cell division"/>
    <property type="evidence" value="ECO:0007669"/>
    <property type="project" value="InterPro"/>
</dbReference>
<dbReference type="RefSeq" id="WP_109318662.1">
    <property type="nucleotide sequence ID" value="NZ_QFWT01000002.1"/>
</dbReference>
<dbReference type="GO" id="GO:0000902">
    <property type="term" value="P:cell morphogenesis"/>
    <property type="evidence" value="ECO:0007669"/>
    <property type="project" value="InterPro"/>
</dbReference>
<dbReference type="InterPro" id="IPR007874">
    <property type="entry name" value="MinC_N"/>
</dbReference>
<dbReference type="GO" id="GO:1901891">
    <property type="term" value="P:regulation of cell septum assembly"/>
    <property type="evidence" value="ECO:0007669"/>
    <property type="project" value="InterPro"/>
</dbReference>
<evidence type="ECO:0000256" key="2">
    <source>
        <dbReference type="ARBA" id="ARBA00022618"/>
    </source>
</evidence>
<accession>A0A2U3BC68</accession>
<sequence length="225" mass="24115">MSQSPDLKGSSFTLSVLHLFNNDISETLAYLDEKVAKAPSFFTSAPVVLNITKVEGDIDFTKLKQGILNIGMIPVGVTGSKDKRTQNLAKEAGLAIMSAAKSPSQAPADMEPVKVIHTPVRSGQQIYAKNGDLVILNHISAGAEVIADGSIHIHGTLRGRAIAGASGQKAAKIICNDLQAELVSIAGNYWLSDQIKDEFWQKKVMLSLASDEEQNDVLSFQALNI</sequence>
<dbReference type="Pfam" id="PF05209">
    <property type="entry name" value="MinC_N"/>
    <property type="match status" value="1"/>
</dbReference>
<feature type="domain" description="Septum formation inhibitor MinC N-terminal" evidence="8">
    <location>
        <begin position="6"/>
        <end position="74"/>
    </location>
</feature>
<dbReference type="InterPro" id="IPR013033">
    <property type="entry name" value="MinC"/>
</dbReference>
<dbReference type="InterPro" id="IPR036145">
    <property type="entry name" value="MinC_C_sf"/>
</dbReference>
<dbReference type="InterPro" id="IPR005526">
    <property type="entry name" value="Septum_form_inhib_MinC_C"/>
</dbReference>
<dbReference type="PANTHER" id="PTHR34108">
    <property type="entry name" value="SEPTUM SITE-DETERMINING PROTEIN MINC"/>
    <property type="match status" value="1"/>
</dbReference>
<proteinExistence type="inferred from homology"/>
<dbReference type="OrthoDB" id="9794530at2"/>
<dbReference type="NCBIfam" id="TIGR01222">
    <property type="entry name" value="minC"/>
    <property type="match status" value="1"/>
</dbReference>
<evidence type="ECO:0000259" key="8">
    <source>
        <dbReference type="Pfam" id="PF05209"/>
    </source>
</evidence>
<feature type="domain" description="Septum formation inhibitor MinC C-terminal" evidence="7">
    <location>
        <begin position="115"/>
        <end position="211"/>
    </location>
</feature>
<organism evidence="9 10">
    <name type="scientific">Vibrio albus</name>
    <dbReference type="NCBI Taxonomy" id="2200953"/>
    <lineage>
        <taxon>Bacteria</taxon>
        <taxon>Pseudomonadati</taxon>
        <taxon>Pseudomonadota</taxon>
        <taxon>Gammaproteobacteria</taxon>
        <taxon>Vibrionales</taxon>
        <taxon>Vibrionaceae</taxon>
        <taxon>Vibrio</taxon>
    </lineage>
</organism>
<dbReference type="AlphaFoldDB" id="A0A2U3BC68"/>
<reference evidence="9 10" key="1">
    <citation type="submission" date="2018-05" db="EMBL/GenBank/DDBJ databases">
        <title>Vibrio limimaris sp. nov., isolated from marine sediment.</title>
        <authorList>
            <person name="Li C.-M."/>
        </authorList>
    </citation>
    <scope>NUCLEOTIDE SEQUENCE [LARGE SCALE GENOMIC DNA]</scope>
    <source>
        <strain evidence="9 10">E4404</strain>
    </source>
</reference>
<evidence type="ECO:0000259" key="7">
    <source>
        <dbReference type="Pfam" id="PF03775"/>
    </source>
</evidence>
<dbReference type="Gene3D" id="3.30.70.260">
    <property type="match status" value="1"/>
</dbReference>
<dbReference type="SUPFAM" id="SSF63848">
    <property type="entry name" value="Cell-division inhibitor MinC, C-terminal domain"/>
    <property type="match status" value="1"/>
</dbReference>
<evidence type="ECO:0000256" key="4">
    <source>
        <dbReference type="ARBA" id="ARBA00023306"/>
    </source>
</evidence>
<evidence type="ECO:0000256" key="6">
    <source>
        <dbReference type="HAMAP-Rule" id="MF_00267"/>
    </source>
</evidence>
<evidence type="ECO:0000256" key="5">
    <source>
        <dbReference type="ARBA" id="ARBA00025606"/>
    </source>
</evidence>
<evidence type="ECO:0000313" key="10">
    <source>
        <dbReference type="Proteomes" id="UP000245362"/>
    </source>
</evidence>
<gene>
    <name evidence="6" type="primary">minC</name>
    <name evidence="9" type="ORF">DI392_04220</name>
</gene>
<dbReference type="EMBL" id="QFWT01000002">
    <property type="protein sequence ID" value="PWI34324.1"/>
    <property type="molecule type" value="Genomic_DNA"/>
</dbReference>
<dbReference type="InterPro" id="IPR016098">
    <property type="entry name" value="CAP/MinC_C"/>
</dbReference>
<keyword evidence="3 6" id="KW-0717">Septation</keyword>
<protein>
    <recommendedName>
        <fullName evidence="6">Probable septum site-determining protein MinC</fullName>
    </recommendedName>
</protein>
<comment type="similarity">
    <text evidence="1 6">Belongs to the MinC family.</text>
</comment>
<dbReference type="Pfam" id="PF03775">
    <property type="entry name" value="MinC_C"/>
    <property type="match status" value="1"/>
</dbReference>
<dbReference type="GO" id="GO:0000917">
    <property type="term" value="P:division septum assembly"/>
    <property type="evidence" value="ECO:0007669"/>
    <property type="project" value="UniProtKB-KW"/>
</dbReference>
<comment type="caution">
    <text evidence="9">The sequence shown here is derived from an EMBL/GenBank/DDBJ whole genome shotgun (WGS) entry which is preliminary data.</text>
</comment>
<evidence type="ECO:0000256" key="1">
    <source>
        <dbReference type="ARBA" id="ARBA00006291"/>
    </source>
</evidence>
<evidence type="ECO:0000256" key="3">
    <source>
        <dbReference type="ARBA" id="ARBA00023210"/>
    </source>
</evidence>
<keyword evidence="4 6" id="KW-0131">Cell cycle</keyword>
<comment type="function">
    <text evidence="5 6">Cell division inhibitor that blocks the formation of polar Z ring septums. Rapidly oscillates between the poles of the cell to destabilize FtsZ filaments that have formed before they mature into polar Z rings. Prevents FtsZ polymerization.</text>
</comment>
<evidence type="ECO:0000313" key="9">
    <source>
        <dbReference type="EMBL" id="PWI34324.1"/>
    </source>
</evidence>